<dbReference type="EMBL" id="QURH01000871">
    <property type="protein sequence ID" value="RFU38112.1"/>
    <property type="molecule type" value="Genomic_DNA"/>
</dbReference>
<dbReference type="CDD" id="cd06577">
    <property type="entry name" value="PASTA_pknB"/>
    <property type="match status" value="1"/>
</dbReference>
<protein>
    <submittedName>
        <fullName evidence="3">PASTA domain-containing protein</fullName>
    </submittedName>
</protein>
<dbReference type="Proteomes" id="UP000261811">
    <property type="component" value="Unassembled WGS sequence"/>
</dbReference>
<accession>A0A372JDQ1</accession>
<evidence type="ECO:0000256" key="1">
    <source>
        <dbReference type="SAM" id="MobiDB-lite"/>
    </source>
</evidence>
<feature type="region of interest" description="Disordered" evidence="1">
    <location>
        <begin position="1"/>
        <end position="41"/>
    </location>
</feature>
<organism evidence="3 4">
    <name type="scientific">Actinomadura logoneensis</name>
    <dbReference type="NCBI Taxonomy" id="2293572"/>
    <lineage>
        <taxon>Bacteria</taxon>
        <taxon>Bacillati</taxon>
        <taxon>Actinomycetota</taxon>
        <taxon>Actinomycetes</taxon>
        <taxon>Streptosporangiales</taxon>
        <taxon>Thermomonosporaceae</taxon>
        <taxon>Actinomadura</taxon>
    </lineage>
</organism>
<dbReference type="InterPro" id="IPR005543">
    <property type="entry name" value="PASTA_dom"/>
</dbReference>
<feature type="domain" description="PASTA" evidence="2">
    <location>
        <begin position="32"/>
        <end position="99"/>
    </location>
</feature>
<evidence type="ECO:0000259" key="2">
    <source>
        <dbReference type="PROSITE" id="PS51178"/>
    </source>
</evidence>
<dbReference type="Pfam" id="PF03793">
    <property type="entry name" value="PASTA"/>
    <property type="match status" value="1"/>
</dbReference>
<evidence type="ECO:0000313" key="4">
    <source>
        <dbReference type="Proteomes" id="UP000261811"/>
    </source>
</evidence>
<keyword evidence="4" id="KW-1185">Reference proteome</keyword>
<dbReference type="AlphaFoldDB" id="A0A372JDQ1"/>
<sequence>MVLGLTLLVGGGPGGDGPGGPPVRGTSTGTGGTDGTVTVPPVAGLGARAAVDRLAERHIPVGAVIRVPSSRPSGSVVRSYPADGGPLADGEPVTLYVSAGMGG</sequence>
<comment type="caution">
    <text evidence="3">The sequence shown here is derived from an EMBL/GenBank/DDBJ whole genome shotgun (WGS) entry which is preliminary data.</text>
</comment>
<proteinExistence type="predicted"/>
<dbReference type="Gene3D" id="3.30.10.20">
    <property type="match status" value="1"/>
</dbReference>
<gene>
    <name evidence="3" type="ORF">DZF91_29405</name>
</gene>
<evidence type="ECO:0000313" key="3">
    <source>
        <dbReference type="EMBL" id="RFU38112.1"/>
    </source>
</evidence>
<reference evidence="3 4" key="1">
    <citation type="submission" date="2018-08" db="EMBL/GenBank/DDBJ databases">
        <title>Actinomadura jelena sp. nov., a novel Actinomycete isolated from soil in Chad.</title>
        <authorList>
            <person name="Shi L."/>
        </authorList>
    </citation>
    <scope>NUCLEOTIDE SEQUENCE [LARGE SCALE GENOMIC DNA]</scope>
    <source>
        <strain evidence="3 4">NEAU-G17</strain>
    </source>
</reference>
<name>A0A372JDQ1_9ACTN</name>
<dbReference type="PROSITE" id="PS51178">
    <property type="entry name" value="PASTA"/>
    <property type="match status" value="1"/>
</dbReference>
<feature type="compositionally biased region" description="Gly residues" evidence="1">
    <location>
        <begin position="9"/>
        <end position="18"/>
    </location>
</feature>